<dbReference type="RefSeq" id="WP_144901517.1">
    <property type="nucleotide sequence ID" value="NZ_JACHOA010000001.1"/>
</dbReference>
<dbReference type="AlphaFoldDB" id="A0A7W7AA36"/>
<dbReference type="OrthoDB" id="9789685at2"/>
<comment type="caution">
    <text evidence="1">The sequence shown here is derived from an EMBL/GenBank/DDBJ whole genome shotgun (WGS) entry which is preliminary data.</text>
</comment>
<dbReference type="Pfam" id="PF13852">
    <property type="entry name" value="DUF4197"/>
    <property type="match status" value="1"/>
</dbReference>
<organism evidence="1 2">
    <name type="scientific">Novosphingobium taihuense</name>
    <dbReference type="NCBI Taxonomy" id="260085"/>
    <lineage>
        <taxon>Bacteria</taxon>
        <taxon>Pseudomonadati</taxon>
        <taxon>Pseudomonadota</taxon>
        <taxon>Alphaproteobacteria</taxon>
        <taxon>Sphingomonadales</taxon>
        <taxon>Sphingomonadaceae</taxon>
        <taxon>Novosphingobium</taxon>
    </lineage>
</organism>
<evidence type="ECO:0008006" key="3">
    <source>
        <dbReference type="Google" id="ProtNLM"/>
    </source>
</evidence>
<proteinExistence type="predicted"/>
<gene>
    <name evidence="1" type="ORF">GGR37_000726</name>
</gene>
<protein>
    <recommendedName>
        <fullName evidence="3">DUF4197 domain-containing protein</fullName>
    </recommendedName>
</protein>
<evidence type="ECO:0000313" key="1">
    <source>
        <dbReference type="EMBL" id="MBB4612480.1"/>
    </source>
</evidence>
<dbReference type="EMBL" id="JACHOA010000001">
    <property type="protein sequence ID" value="MBB4612480.1"/>
    <property type="molecule type" value="Genomic_DNA"/>
</dbReference>
<accession>A0A7W7AA36</accession>
<dbReference type="InterPro" id="IPR025245">
    <property type="entry name" value="DUF4197"/>
</dbReference>
<reference evidence="1 2" key="1">
    <citation type="submission" date="2020-08" db="EMBL/GenBank/DDBJ databases">
        <title>Genomic Encyclopedia of Type Strains, Phase IV (KMG-IV): sequencing the most valuable type-strain genomes for metagenomic binning, comparative biology and taxonomic classification.</title>
        <authorList>
            <person name="Goeker M."/>
        </authorList>
    </citation>
    <scope>NUCLEOTIDE SEQUENCE [LARGE SCALE GENOMIC DNA]</scope>
    <source>
        <strain evidence="1 2">DSM 17507</strain>
    </source>
</reference>
<evidence type="ECO:0000313" key="2">
    <source>
        <dbReference type="Proteomes" id="UP000538566"/>
    </source>
</evidence>
<keyword evidence="2" id="KW-1185">Reference proteome</keyword>
<dbReference type="Proteomes" id="UP000538566">
    <property type="component" value="Unassembled WGS sequence"/>
</dbReference>
<name>A0A7W7AA36_9SPHN</name>
<sequence length="227" mass="24080">MSQGSMLVARRTMLGGMTSLAVLSVAGCASYPAFSLEEAVRRLLFLSTDRAFARLLAPGGFWDDQVTRMALPEAIGNRGGVLARILTGPIVKDRLQRAFNDMAYDAAERAAPAVTDAVRTIGIRNALALLRGSDPMGATAFLHQEMGTSLVEIMVPEFGDAIRVSRDPLVGEVLSALTGVNVGGIANSLAYEADNAIFRAIGREEAAIRADPRSTNDPLLMAAFGIK</sequence>